<gene>
    <name evidence="2" type="ORF">DIABBA_LOCUS11109</name>
</gene>
<dbReference type="OrthoDB" id="10257855at2759"/>
<dbReference type="AlphaFoldDB" id="A0A9N9T9J4"/>
<sequence length="144" mass="16525">MFSILCFSQIAKSKQPNIILKLVSAKLEPSGMAGYKIGYTVDEDNLILKLIIDTKAYYVLRGRAYWVDLVTTGLFDKCRTWMSLQNRFEKKILPNIMNPNYTISEEEKHKLVLAWQQSADDFRDSGGSDDDDDDDDDTDIDEDN</sequence>
<dbReference type="EMBL" id="OU898282">
    <property type="protein sequence ID" value="CAG9838187.1"/>
    <property type="molecule type" value="Genomic_DNA"/>
</dbReference>
<organism evidence="2 3">
    <name type="scientific">Diabrotica balteata</name>
    <name type="common">Banded cucumber beetle</name>
    <dbReference type="NCBI Taxonomy" id="107213"/>
    <lineage>
        <taxon>Eukaryota</taxon>
        <taxon>Metazoa</taxon>
        <taxon>Ecdysozoa</taxon>
        <taxon>Arthropoda</taxon>
        <taxon>Hexapoda</taxon>
        <taxon>Insecta</taxon>
        <taxon>Pterygota</taxon>
        <taxon>Neoptera</taxon>
        <taxon>Endopterygota</taxon>
        <taxon>Coleoptera</taxon>
        <taxon>Polyphaga</taxon>
        <taxon>Cucujiformia</taxon>
        <taxon>Chrysomeloidea</taxon>
        <taxon>Chrysomelidae</taxon>
        <taxon>Galerucinae</taxon>
        <taxon>Diabroticina</taxon>
        <taxon>Diabroticites</taxon>
        <taxon>Diabrotica</taxon>
    </lineage>
</organism>
<reference evidence="2" key="1">
    <citation type="submission" date="2022-01" db="EMBL/GenBank/DDBJ databases">
        <authorList>
            <person name="King R."/>
        </authorList>
    </citation>
    <scope>NUCLEOTIDE SEQUENCE</scope>
</reference>
<name>A0A9N9T9J4_DIABA</name>
<protein>
    <submittedName>
        <fullName evidence="2">Uncharacterized protein</fullName>
    </submittedName>
</protein>
<proteinExistence type="predicted"/>
<dbReference type="Gene3D" id="1.10.10.60">
    <property type="entry name" value="Homeodomain-like"/>
    <property type="match status" value="1"/>
</dbReference>
<evidence type="ECO:0000256" key="1">
    <source>
        <dbReference type="SAM" id="MobiDB-lite"/>
    </source>
</evidence>
<evidence type="ECO:0000313" key="3">
    <source>
        <dbReference type="Proteomes" id="UP001153709"/>
    </source>
</evidence>
<feature type="region of interest" description="Disordered" evidence="1">
    <location>
        <begin position="120"/>
        <end position="144"/>
    </location>
</feature>
<dbReference type="Proteomes" id="UP001153709">
    <property type="component" value="Chromosome 7"/>
</dbReference>
<accession>A0A9N9T9J4</accession>
<evidence type="ECO:0000313" key="2">
    <source>
        <dbReference type="EMBL" id="CAG9838187.1"/>
    </source>
</evidence>
<keyword evidence="3" id="KW-1185">Reference proteome</keyword>
<feature type="compositionally biased region" description="Acidic residues" evidence="1">
    <location>
        <begin position="127"/>
        <end position="144"/>
    </location>
</feature>